<dbReference type="AlphaFoldDB" id="A0A5R9AN79"/>
<keyword evidence="8" id="KW-1185">Reference proteome</keyword>
<keyword evidence="2" id="KW-0049">Antioxidant</keyword>
<dbReference type="InterPro" id="IPR024706">
    <property type="entry name" value="Peroxiredoxin_AhpC-typ"/>
</dbReference>
<dbReference type="GO" id="GO:0004601">
    <property type="term" value="F:peroxidase activity"/>
    <property type="evidence" value="ECO:0007669"/>
    <property type="project" value="UniProtKB-KW"/>
</dbReference>
<evidence type="ECO:0000256" key="5">
    <source>
        <dbReference type="PIRSR" id="PIRSR000239-1"/>
    </source>
</evidence>
<evidence type="ECO:0000259" key="6">
    <source>
        <dbReference type="PROSITE" id="PS51352"/>
    </source>
</evidence>
<dbReference type="Pfam" id="PF00578">
    <property type="entry name" value="AhpC-TSA"/>
    <property type="match status" value="1"/>
</dbReference>
<dbReference type="InterPro" id="IPR000866">
    <property type="entry name" value="AhpC/TSA"/>
</dbReference>
<accession>A0A5R9AN79</accession>
<comment type="caution">
    <text evidence="7">The sequence shown here is derived from an EMBL/GenBank/DDBJ whole genome shotgun (WGS) entry which is preliminary data.</text>
</comment>
<evidence type="ECO:0000256" key="1">
    <source>
        <dbReference type="ARBA" id="ARBA00022559"/>
    </source>
</evidence>
<evidence type="ECO:0000256" key="4">
    <source>
        <dbReference type="ARBA" id="ARBA00023284"/>
    </source>
</evidence>
<dbReference type="Gene3D" id="3.40.30.10">
    <property type="entry name" value="Glutaredoxin"/>
    <property type="match status" value="1"/>
</dbReference>
<dbReference type="PANTHER" id="PTHR43110:SF1">
    <property type="entry name" value="THIOL PEROXIDASE"/>
    <property type="match status" value="1"/>
</dbReference>
<dbReference type="InterPro" id="IPR013766">
    <property type="entry name" value="Thioredoxin_domain"/>
</dbReference>
<keyword evidence="4" id="KW-0676">Redox-active center</keyword>
<evidence type="ECO:0000313" key="7">
    <source>
        <dbReference type="EMBL" id="TLP79356.1"/>
    </source>
</evidence>
<gene>
    <name evidence="7" type="ORF">FEF27_01775</name>
</gene>
<dbReference type="InterPro" id="IPR050455">
    <property type="entry name" value="Tpx_Peroxidase_subfamily"/>
</dbReference>
<evidence type="ECO:0000313" key="8">
    <source>
        <dbReference type="Proteomes" id="UP000306544"/>
    </source>
</evidence>
<dbReference type="EMBL" id="VAWA01000002">
    <property type="protein sequence ID" value="TLP79356.1"/>
    <property type="molecule type" value="Genomic_DNA"/>
</dbReference>
<dbReference type="PROSITE" id="PS51352">
    <property type="entry name" value="THIOREDOXIN_2"/>
    <property type="match status" value="1"/>
</dbReference>
<keyword evidence="3" id="KW-0560">Oxidoreductase</keyword>
<protein>
    <submittedName>
        <fullName evidence="7">Redoxin domain-containing protein</fullName>
    </submittedName>
</protein>
<dbReference type="SUPFAM" id="SSF52833">
    <property type="entry name" value="Thioredoxin-like"/>
    <property type="match status" value="1"/>
</dbReference>
<evidence type="ECO:0000256" key="3">
    <source>
        <dbReference type="ARBA" id="ARBA00023002"/>
    </source>
</evidence>
<organism evidence="7 8">
    <name type="scientific">Nesterenkonia sphaerica</name>
    <dbReference type="NCBI Taxonomy" id="1804988"/>
    <lineage>
        <taxon>Bacteria</taxon>
        <taxon>Bacillati</taxon>
        <taxon>Actinomycetota</taxon>
        <taxon>Actinomycetes</taxon>
        <taxon>Micrococcales</taxon>
        <taxon>Micrococcaceae</taxon>
        <taxon>Nesterenkonia</taxon>
    </lineage>
</organism>
<dbReference type="InterPro" id="IPR036249">
    <property type="entry name" value="Thioredoxin-like_sf"/>
</dbReference>
<evidence type="ECO:0000256" key="2">
    <source>
        <dbReference type="ARBA" id="ARBA00022862"/>
    </source>
</evidence>
<dbReference type="Proteomes" id="UP000306544">
    <property type="component" value="Unassembled WGS sequence"/>
</dbReference>
<dbReference type="PANTHER" id="PTHR43110">
    <property type="entry name" value="THIOL PEROXIDASE"/>
    <property type="match status" value="1"/>
</dbReference>
<dbReference type="PIRSF" id="PIRSF000239">
    <property type="entry name" value="AHPC"/>
    <property type="match status" value="1"/>
</dbReference>
<proteinExistence type="predicted"/>
<sequence>MGGQPLGPPQDLVLGAAAVKSATPTLHPGAPAPHFLLRNQHGETVDLAQLRGRPSVLMFYPFAFSRVCSAELAELNSRWSEITALGLRVCAISCDSIHTLRAYADELGGVEFDLLSDFWPHGAAAEAYGAFDAQKGCPRRETWILDDQLRLHRRVAAEFSTSRDLAEVLSAVRELRQDQAG</sequence>
<feature type="active site" description="Cysteine sulfenic acid (-SOH) intermediate; for peroxidase activity" evidence="5">
    <location>
        <position position="68"/>
    </location>
</feature>
<dbReference type="OrthoDB" id="9812811at2"/>
<name>A0A5R9AN79_9MICC</name>
<keyword evidence="1" id="KW-0575">Peroxidase</keyword>
<reference evidence="7 8" key="1">
    <citation type="submission" date="2019-05" db="EMBL/GenBank/DDBJ databases">
        <title>Nesterenkonia sp. GY239, isolated from the Southern Atlantic Ocean.</title>
        <authorList>
            <person name="Zhang G."/>
        </authorList>
    </citation>
    <scope>NUCLEOTIDE SEQUENCE [LARGE SCALE GENOMIC DNA]</scope>
    <source>
        <strain evidence="7 8">GY239</strain>
    </source>
</reference>
<feature type="domain" description="Thioredoxin" evidence="6">
    <location>
        <begin position="26"/>
        <end position="177"/>
    </location>
</feature>